<dbReference type="GO" id="GO:0005743">
    <property type="term" value="C:mitochondrial inner membrane"/>
    <property type="evidence" value="ECO:0007669"/>
    <property type="project" value="UniProtKB-SubCell"/>
</dbReference>
<evidence type="ECO:0000256" key="10">
    <source>
        <dbReference type="ARBA" id="ARBA00023136"/>
    </source>
</evidence>
<sequence>MVECLEAYGIKRAKVKCDDLLQDFRECTTQKKQFDRIAAMRIERHKQYLKNERKEHYAEAPKADS</sequence>
<evidence type="ECO:0000256" key="9">
    <source>
        <dbReference type="ARBA" id="ARBA00023128"/>
    </source>
</evidence>
<keyword evidence="7" id="KW-0999">Mitochondrion inner membrane</keyword>
<dbReference type="OrthoDB" id="9992197at2759"/>
<evidence type="ECO:0000256" key="7">
    <source>
        <dbReference type="ARBA" id="ARBA00022792"/>
    </source>
</evidence>
<reference evidence="12" key="2">
    <citation type="submission" date="2017-10" db="EMBL/GenBank/DDBJ databases">
        <title>Ladona fulva Genome sequencing and assembly.</title>
        <authorList>
            <person name="Murali S."/>
            <person name="Richards S."/>
            <person name="Bandaranaike D."/>
            <person name="Bellair M."/>
            <person name="Blankenburg K."/>
            <person name="Chao H."/>
            <person name="Dinh H."/>
            <person name="Doddapaneni H."/>
            <person name="Dugan-Rocha S."/>
            <person name="Elkadiri S."/>
            <person name="Gnanaolivu R."/>
            <person name="Hernandez B."/>
            <person name="Skinner E."/>
            <person name="Javaid M."/>
            <person name="Lee S."/>
            <person name="Li M."/>
            <person name="Ming W."/>
            <person name="Munidasa M."/>
            <person name="Muniz J."/>
            <person name="Nguyen L."/>
            <person name="Hughes D."/>
            <person name="Osuji N."/>
            <person name="Pu L.-L."/>
            <person name="Puazo M."/>
            <person name="Qu C."/>
            <person name="Quiroz J."/>
            <person name="Raj R."/>
            <person name="Weissenberger G."/>
            <person name="Xin Y."/>
            <person name="Zou X."/>
            <person name="Han Y."/>
            <person name="Worley K."/>
            <person name="Muzny D."/>
            <person name="Gibbs R."/>
        </authorList>
    </citation>
    <scope>NUCLEOTIDE SEQUENCE</scope>
    <source>
        <strain evidence="12">Sampled in the wild</strain>
    </source>
</reference>
<keyword evidence="9" id="KW-0496">Mitochondrion</keyword>
<organism evidence="12 13">
    <name type="scientific">Ladona fulva</name>
    <name type="common">Scarce chaser dragonfly</name>
    <name type="synonym">Libellula fulva</name>
    <dbReference type="NCBI Taxonomy" id="123851"/>
    <lineage>
        <taxon>Eukaryota</taxon>
        <taxon>Metazoa</taxon>
        <taxon>Ecdysozoa</taxon>
        <taxon>Arthropoda</taxon>
        <taxon>Hexapoda</taxon>
        <taxon>Insecta</taxon>
        <taxon>Pterygota</taxon>
        <taxon>Palaeoptera</taxon>
        <taxon>Odonata</taxon>
        <taxon>Epiprocta</taxon>
        <taxon>Anisoptera</taxon>
        <taxon>Libelluloidea</taxon>
        <taxon>Libellulidae</taxon>
        <taxon>Ladona</taxon>
    </lineage>
</organism>
<keyword evidence="10" id="KW-0472">Membrane</keyword>
<accession>A0A8K0KJD0</accession>
<evidence type="ECO:0000313" key="12">
    <source>
        <dbReference type="EMBL" id="KAG8235358.1"/>
    </source>
</evidence>
<proteinExistence type="inferred from homology"/>
<evidence type="ECO:0000256" key="1">
    <source>
        <dbReference type="ARBA" id="ARBA00003195"/>
    </source>
</evidence>
<dbReference type="Pfam" id="PF10200">
    <property type="entry name" value="Ndufs5"/>
    <property type="match status" value="1"/>
</dbReference>
<dbReference type="AlphaFoldDB" id="A0A8K0KJD0"/>
<protein>
    <recommendedName>
        <fullName evidence="14">Complex I-15 kDa</fullName>
    </recommendedName>
</protein>
<evidence type="ECO:0000256" key="2">
    <source>
        <dbReference type="ARBA" id="ARBA00004569"/>
    </source>
</evidence>
<dbReference type="InterPro" id="IPR019342">
    <property type="entry name" value="NADH_UbQ_OxRdtase_FeS-su5"/>
</dbReference>
<comment type="similarity">
    <text evidence="4">Belongs to the complex I NDUFS5 subunit family.</text>
</comment>
<keyword evidence="11" id="KW-1015">Disulfide bond</keyword>
<dbReference type="EMBL" id="KZ308901">
    <property type="protein sequence ID" value="KAG8235358.1"/>
    <property type="molecule type" value="Genomic_DNA"/>
</dbReference>
<dbReference type="Proteomes" id="UP000792457">
    <property type="component" value="Unassembled WGS sequence"/>
</dbReference>
<comment type="caution">
    <text evidence="12">The sequence shown here is derived from an EMBL/GenBank/DDBJ whole genome shotgun (WGS) entry which is preliminary data.</text>
</comment>
<comment type="function">
    <text evidence="1">Accessory subunit of the mitochondrial membrane respiratory chain NADH dehydrogenase (Complex I), that is believed not to be involved in catalysis. Complex I functions in the transfer of electrons from NADH to the respiratory chain. The immediate electron acceptor for the enzyme is believed to be ubiquinone.</text>
</comment>
<dbReference type="PANTHER" id="PTHR21268">
    <property type="entry name" value="NADH DEHYDROGENASE [UBIQUINONE] IRON-SULFUR PROTEIN 5"/>
    <property type="match status" value="1"/>
</dbReference>
<evidence type="ECO:0000313" key="13">
    <source>
        <dbReference type="Proteomes" id="UP000792457"/>
    </source>
</evidence>
<dbReference type="PANTHER" id="PTHR21268:SF2">
    <property type="entry name" value="NADH DEHYDROGENASE [UBIQUINONE] IRON-SULFUR PROTEIN 5"/>
    <property type="match status" value="1"/>
</dbReference>
<evidence type="ECO:0000256" key="4">
    <source>
        <dbReference type="ARBA" id="ARBA00007372"/>
    </source>
</evidence>
<evidence type="ECO:0000256" key="3">
    <source>
        <dbReference type="ARBA" id="ARBA00004637"/>
    </source>
</evidence>
<keyword evidence="6" id="KW-0679">Respiratory chain</keyword>
<evidence type="ECO:0008006" key="14">
    <source>
        <dbReference type="Google" id="ProtNLM"/>
    </source>
</evidence>
<evidence type="ECO:0000256" key="8">
    <source>
        <dbReference type="ARBA" id="ARBA00022982"/>
    </source>
</evidence>
<comment type="subcellular location">
    <subcellularLocation>
        <location evidence="3">Mitochondrion inner membrane</location>
        <topology evidence="3">Peripheral membrane protein</topology>
    </subcellularLocation>
    <subcellularLocation>
        <location evidence="2">Mitochondrion intermembrane space</location>
    </subcellularLocation>
</comment>
<keyword evidence="8" id="KW-0249">Electron transport</keyword>
<keyword evidence="5" id="KW-0813">Transport</keyword>
<name>A0A8K0KJD0_LADFU</name>
<gene>
    <name evidence="12" type="ORF">J437_LFUL015629</name>
</gene>
<evidence type="ECO:0000256" key="6">
    <source>
        <dbReference type="ARBA" id="ARBA00022660"/>
    </source>
</evidence>
<evidence type="ECO:0000256" key="5">
    <source>
        <dbReference type="ARBA" id="ARBA00022448"/>
    </source>
</evidence>
<evidence type="ECO:0000256" key="11">
    <source>
        <dbReference type="ARBA" id="ARBA00023157"/>
    </source>
</evidence>
<keyword evidence="13" id="KW-1185">Reference proteome</keyword>
<reference evidence="12" key="1">
    <citation type="submission" date="2013-04" db="EMBL/GenBank/DDBJ databases">
        <authorList>
            <person name="Qu J."/>
            <person name="Murali S.C."/>
            <person name="Bandaranaike D."/>
            <person name="Bellair M."/>
            <person name="Blankenburg K."/>
            <person name="Chao H."/>
            <person name="Dinh H."/>
            <person name="Doddapaneni H."/>
            <person name="Downs B."/>
            <person name="Dugan-Rocha S."/>
            <person name="Elkadiri S."/>
            <person name="Gnanaolivu R.D."/>
            <person name="Hernandez B."/>
            <person name="Javaid M."/>
            <person name="Jayaseelan J.C."/>
            <person name="Lee S."/>
            <person name="Li M."/>
            <person name="Ming W."/>
            <person name="Munidasa M."/>
            <person name="Muniz J."/>
            <person name="Nguyen L."/>
            <person name="Ongeri F."/>
            <person name="Osuji N."/>
            <person name="Pu L.-L."/>
            <person name="Puazo M."/>
            <person name="Qu C."/>
            <person name="Quiroz J."/>
            <person name="Raj R."/>
            <person name="Weissenberger G."/>
            <person name="Xin Y."/>
            <person name="Zou X."/>
            <person name="Han Y."/>
            <person name="Richards S."/>
            <person name="Worley K."/>
            <person name="Muzny D."/>
            <person name="Gibbs R."/>
        </authorList>
    </citation>
    <scope>NUCLEOTIDE SEQUENCE</scope>
    <source>
        <strain evidence="12">Sampled in the wild</strain>
    </source>
</reference>
<dbReference type="GO" id="GO:0005758">
    <property type="term" value="C:mitochondrial intermembrane space"/>
    <property type="evidence" value="ECO:0007669"/>
    <property type="project" value="UniProtKB-SubCell"/>
</dbReference>